<dbReference type="InterPro" id="IPR015946">
    <property type="entry name" value="KH_dom-like_a/b"/>
</dbReference>
<evidence type="ECO:0000259" key="12">
    <source>
        <dbReference type="PROSITE" id="PS51712"/>
    </source>
</evidence>
<evidence type="ECO:0000256" key="6">
    <source>
        <dbReference type="ARBA" id="ARBA00023134"/>
    </source>
</evidence>
<organism evidence="13 14">
    <name type="scientific">Magnetofaba australis IT-1</name>
    <dbReference type="NCBI Taxonomy" id="1434232"/>
    <lineage>
        <taxon>Bacteria</taxon>
        <taxon>Pseudomonadati</taxon>
        <taxon>Pseudomonadota</taxon>
        <taxon>Magnetococcia</taxon>
        <taxon>Magnetococcales</taxon>
        <taxon>Magnetococcaceae</taxon>
        <taxon>Magnetofaba</taxon>
    </lineage>
</organism>
<dbReference type="GO" id="GO:0043022">
    <property type="term" value="F:ribosome binding"/>
    <property type="evidence" value="ECO:0007669"/>
    <property type="project" value="TreeGrafter"/>
</dbReference>
<dbReference type="Proteomes" id="UP000194003">
    <property type="component" value="Unassembled WGS sequence"/>
</dbReference>
<name>A0A1Y2K892_9PROT</name>
<evidence type="ECO:0000313" key="13">
    <source>
        <dbReference type="EMBL" id="OSM06273.1"/>
    </source>
</evidence>
<gene>
    <name evidence="8" type="primary">der</name>
    <name evidence="13" type="ORF">MAIT1_05131</name>
</gene>
<dbReference type="Gene3D" id="3.30.300.20">
    <property type="match status" value="1"/>
</dbReference>
<dbReference type="InterPro" id="IPR006073">
    <property type="entry name" value="GTP-bd"/>
</dbReference>
<feature type="region of interest" description="Disordered" evidence="11">
    <location>
        <begin position="462"/>
        <end position="481"/>
    </location>
</feature>
<dbReference type="Pfam" id="PF01926">
    <property type="entry name" value="MMR_HSR1"/>
    <property type="match status" value="2"/>
</dbReference>
<evidence type="ECO:0000256" key="1">
    <source>
        <dbReference type="ARBA" id="ARBA00008279"/>
    </source>
</evidence>
<comment type="function">
    <text evidence="8 10">GTPase that plays an essential role in the late steps of ribosome biogenesis.</text>
</comment>
<dbReference type="GO" id="GO:0005525">
    <property type="term" value="F:GTP binding"/>
    <property type="evidence" value="ECO:0007669"/>
    <property type="project" value="UniProtKB-UniRule"/>
</dbReference>
<dbReference type="InterPro" id="IPR003593">
    <property type="entry name" value="AAA+_ATPase"/>
</dbReference>
<keyword evidence="3 8" id="KW-0690">Ribosome biogenesis</keyword>
<dbReference type="PIRSF" id="PIRSF006485">
    <property type="entry name" value="GTP-binding_EngA"/>
    <property type="match status" value="1"/>
</dbReference>
<feature type="binding site" evidence="8">
    <location>
        <begin position="201"/>
        <end position="208"/>
    </location>
    <ligand>
        <name>GTP</name>
        <dbReference type="ChEBI" id="CHEBI:37565"/>
        <label>2</label>
    </ligand>
</feature>
<evidence type="ECO:0000313" key="14">
    <source>
        <dbReference type="Proteomes" id="UP000194003"/>
    </source>
</evidence>
<evidence type="ECO:0000256" key="8">
    <source>
        <dbReference type="HAMAP-Rule" id="MF_00195"/>
    </source>
</evidence>
<dbReference type="SMART" id="SM00382">
    <property type="entry name" value="AAA"/>
    <property type="match status" value="2"/>
</dbReference>
<keyword evidence="14" id="KW-1185">Reference proteome</keyword>
<evidence type="ECO:0000256" key="9">
    <source>
        <dbReference type="PROSITE-ProRule" id="PRU01049"/>
    </source>
</evidence>
<evidence type="ECO:0000256" key="2">
    <source>
        <dbReference type="ARBA" id="ARBA00020953"/>
    </source>
</evidence>
<dbReference type="EMBL" id="LVJN01000016">
    <property type="protein sequence ID" value="OSM06273.1"/>
    <property type="molecule type" value="Genomic_DNA"/>
</dbReference>
<dbReference type="GO" id="GO:0042254">
    <property type="term" value="P:ribosome biogenesis"/>
    <property type="evidence" value="ECO:0007669"/>
    <property type="project" value="UniProtKB-KW"/>
</dbReference>
<dbReference type="NCBIfam" id="TIGR03594">
    <property type="entry name" value="GTPase_EngA"/>
    <property type="match status" value="1"/>
</dbReference>
<proteinExistence type="inferred from homology"/>
<evidence type="ECO:0000256" key="7">
    <source>
        <dbReference type="ARBA" id="ARBA00032345"/>
    </source>
</evidence>
<dbReference type="HAMAP" id="MF_00195">
    <property type="entry name" value="GTPase_Der"/>
    <property type="match status" value="1"/>
</dbReference>
<feature type="domain" description="EngA-type G" evidence="12">
    <location>
        <begin position="195"/>
        <end position="371"/>
    </location>
</feature>
<dbReference type="InterPro" id="IPR016484">
    <property type="entry name" value="GTPase_Der"/>
</dbReference>
<sequence length="535" mass="58711">MTLLPPPLIALVGRPNVGKSTLFNRLTRTRDALVDNTPGLTRDRQYGVIKRGDNPYRLVDTGGYEADPQESIVHLIREQTIVAMEEADLVVFVVDGAAGIAADDLEIAEKLRISGKPVIVAVNKTEKRLDERSAVMFYELGLDPVAPISASQGIGVMDLLDLLEEKLGRIVPPELELDEEGLPKEGLAEEEKTPTRLAIVGCPNAGKSSLINRLLGEHRMLVSEIAGATRDSVDSPPITIGGEEFILVDTAGIRRKARVSLRVEKYAAIAALKAMDRADVAIMLLDAERGITDQDKRIASHAVESGCGLIIVVNKWDLMPRGRDVLKEFRTEIDIEFPRLSHCPIQMISAKSGFGVDKLMPLATKISRAVKMRISTGEFNRWLEGATERNPPPRAGGKPVKMRYGSQVKVSPPTFVIFANRPEKVGDAYKRYLENQLRAAYPLDGAPLRLIFRGGANPYEPEAGKRVKKVNPRSPKPYKKRMKAARAACATGSTCAIPTKKENKRGDIRDWGFAPDPTRASPWTHEGSALDPRGK</sequence>
<reference evidence="13 14" key="1">
    <citation type="journal article" date="2016" name="BMC Genomics">
        <title>Combined genomic and structural analyses of a cultured magnetotactic bacterium reveals its niche adaptation to a dynamic environment.</title>
        <authorList>
            <person name="Araujo A.C."/>
            <person name="Morillo V."/>
            <person name="Cypriano J."/>
            <person name="Teixeira L.C."/>
            <person name="Leao P."/>
            <person name="Lyra S."/>
            <person name="Almeida L.G."/>
            <person name="Bazylinski D.A."/>
            <person name="Vasconcellos A.T."/>
            <person name="Abreu F."/>
            <person name="Lins U."/>
        </authorList>
    </citation>
    <scope>NUCLEOTIDE SEQUENCE [LARGE SCALE GENOMIC DNA]</scope>
    <source>
        <strain evidence="13 14">IT-1</strain>
    </source>
</reference>
<dbReference type="Gene3D" id="3.40.50.300">
    <property type="entry name" value="P-loop containing nucleotide triphosphate hydrolases"/>
    <property type="match status" value="2"/>
</dbReference>
<dbReference type="PANTHER" id="PTHR43834:SF6">
    <property type="entry name" value="GTPASE DER"/>
    <property type="match status" value="1"/>
</dbReference>
<feature type="binding site" evidence="8">
    <location>
        <begin position="60"/>
        <end position="64"/>
    </location>
    <ligand>
        <name>GTP</name>
        <dbReference type="ChEBI" id="CHEBI:37565"/>
        <label>1</label>
    </ligand>
</feature>
<dbReference type="NCBIfam" id="TIGR00231">
    <property type="entry name" value="small_GTP"/>
    <property type="match status" value="2"/>
</dbReference>
<dbReference type="CDD" id="cd01895">
    <property type="entry name" value="EngA2"/>
    <property type="match status" value="1"/>
</dbReference>
<comment type="subunit">
    <text evidence="8">Associates with the 50S ribosomal subunit.</text>
</comment>
<dbReference type="CDD" id="cd01894">
    <property type="entry name" value="EngA1"/>
    <property type="match status" value="1"/>
</dbReference>
<evidence type="ECO:0000256" key="11">
    <source>
        <dbReference type="SAM" id="MobiDB-lite"/>
    </source>
</evidence>
<evidence type="ECO:0000256" key="5">
    <source>
        <dbReference type="ARBA" id="ARBA00022741"/>
    </source>
</evidence>
<dbReference type="InterPro" id="IPR031166">
    <property type="entry name" value="G_ENGA"/>
</dbReference>
<evidence type="ECO:0000256" key="10">
    <source>
        <dbReference type="RuleBase" id="RU004481"/>
    </source>
</evidence>
<feature type="domain" description="EngA-type G" evidence="12">
    <location>
        <begin position="7"/>
        <end position="171"/>
    </location>
</feature>
<feature type="region of interest" description="Disordered" evidence="11">
    <location>
        <begin position="498"/>
        <end position="535"/>
    </location>
</feature>
<feature type="binding site" evidence="8">
    <location>
        <begin position="13"/>
        <end position="20"/>
    </location>
    <ligand>
        <name>GTP</name>
        <dbReference type="ChEBI" id="CHEBI:37565"/>
        <label>1</label>
    </ligand>
</feature>
<feature type="binding site" evidence="8">
    <location>
        <begin position="314"/>
        <end position="317"/>
    </location>
    <ligand>
        <name>GTP</name>
        <dbReference type="ChEBI" id="CHEBI:37565"/>
        <label>2</label>
    </ligand>
</feature>
<keyword evidence="5 8" id="KW-0547">Nucleotide-binding</keyword>
<dbReference type="PROSITE" id="PS51712">
    <property type="entry name" value="G_ENGA"/>
    <property type="match status" value="2"/>
</dbReference>
<dbReference type="STRING" id="1434232.MAIT1_05131"/>
<feature type="binding site" evidence="8">
    <location>
        <begin position="249"/>
        <end position="253"/>
    </location>
    <ligand>
        <name>GTP</name>
        <dbReference type="ChEBI" id="CHEBI:37565"/>
        <label>2</label>
    </ligand>
</feature>
<dbReference type="InterPro" id="IPR005225">
    <property type="entry name" value="Small_GTP-bd"/>
</dbReference>
<dbReference type="PANTHER" id="PTHR43834">
    <property type="entry name" value="GTPASE DER"/>
    <property type="match status" value="1"/>
</dbReference>
<dbReference type="AlphaFoldDB" id="A0A1Y2K892"/>
<accession>A0A1Y2K892</accession>
<dbReference type="OrthoDB" id="9805918at2"/>
<feature type="binding site" evidence="8">
    <location>
        <begin position="123"/>
        <end position="126"/>
    </location>
    <ligand>
        <name>GTP</name>
        <dbReference type="ChEBI" id="CHEBI:37565"/>
        <label>1</label>
    </ligand>
</feature>
<dbReference type="FunFam" id="3.40.50.300:FF:000040">
    <property type="entry name" value="GTPase Der"/>
    <property type="match status" value="1"/>
</dbReference>
<dbReference type="RefSeq" id="WP_085441405.1">
    <property type="nucleotide sequence ID" value="NZ_LVJN01000016.1"/>
</dbReference>
<keyword evidence="6 8" id="KW-0342">GTP-binding</keyword>
<dbReference type="PRINTS" id="PR00326">
    <property type="entry name" value="GTP1OBG"/>
</dbReference>
<dbReference type="Pfam" id="PF14714">
    <property type="entry name" value="KH_dom-like"/>
    <property type="match status" value="1"/>
</dbReference>
<dbReference type="InterPro" id="IPR032859">
    <property type="entry name" value="KH_dom-like"/>
</dbReference>
<keyword evidence="4 10" id="KW-0677">Repeat</keyword>
<comment type="caution">
    <text evidence="13">The sequence shown here is derived from an EMBL/GenBank/DDBJ whole genome shotgun (WGS) entry which is preliminary data.</text>
</comment>
<dbReference type="InterPro" id="IPR027417">
    <property type="entry name" value="P-loop_NTPase"/>
</dbReference>
<feature type="compositionally biased region" description="Basic and acidic residues" evidence="11">
    <location>
        <begin position="499"/>
        <end position="510"/>
    </location>
</feature>
<dbReference type="FunFam" id="3.30.300.20:FF:000004">
    <property type="entry name" value="GTPase Der"/>
    <property type="match status" value="1"/>
</dbReference>
<protein>
    <recommendedName>
        <fullName evidence="2 8">GTPase Der</fullName>
    </recommendedName>
    <alternativeName>
        <fullName evidence="7 8">GTP-binding protein EngA</fullName>
    </alternativeName>
</protein>
<evidence type="ECO:0000256" key="4">
    <source>
        <dbReference type="ARBA" id="ARBA00022737"/>
    </source>
</evidence>
<comment type="similarity">
    <text evidence="1 8 9 10">Belongs to the TRAFAC class TrmE-Era-EngA-EngB-Septin-like GTPase superfamily. EngA (Der) GTPase family.</text>
</comment>
<evidence type="ECO:0000256" key="3">
    <source>
        <dbReference type="ARBA" id="ARBA00022517"/>
    </source>
</evidence>
<feature type="compositionally biased region" description="Basic residues" evidence="11">
    <location>
        <begin position="466"/>
        <end position="481"/>
    </location>
</feature>
<dbReference type="SUPFAM" id="SSF52540">
    <property type="entry name" value="P-loop containing nucleoside triphosphate hydrolases"/>
    <property type="match status" value="2"/>
</dbReference>